<sequence>MFSCHSIAVLRRCGRHLTLNMKSLKVSLTIPTISQCSKFATDIVDQKKVIDYSSVNQLQASEAKSTDSVPKVDHRTVGNYEYDDEILDVDLLMEKLKRDRPGPLDPCNSDLSHLGPYFPATFNFAAYANKSPMIQKLAELGVNFAKIEKRNGLMKFLLPLDFEKDMKYHIRFLNDCGVPADYLGEFLTKNPLIFKEHLDDLYTRIRYLSAHNFTPDMITRIVMKNPYWVMFSTKRIDARLGHFQKTFNLSGKEIRKLATRLPKLITYNMNHVNGNTFAVKEEMGFEDYQTKILLLNHPSIWTKNRSFVVEVFDYVHNIMKLSHDAITQQPLILTCRLHRIKQRHMFLKKLDRAQYDPEKPLYVPLRSIVLDSDSDFCMEFAKMPVETFNRFLKSL</sequence>
<dbReference type="InterPro" id="IPR003690">
    <property type="entry name" value="MTERF"/>
</dbReference>
<dbReference type="SMART" id="SM00733">
    <property type="entry name" value="Mterf"/>
    <property type="match status" value="4"/>
</dbReference>
<gene>
    <name evidence="4" type="primary">LOC107226011</name>
</gene>
<dbReference type="InterPro" id="IPR038538">
    <property type="entry name" value="MTERF_sf"/>
</dbReference>
<dbReference type="GeneID" id="107226011"/>
<dbReference type="PANTHER" id="PTHR13068">
    <property type="entry name" value="CGI-12 PROTEIN-RELATED"/>
    <property type="match status" value="1"/>
</dbReference>
<evidence type="ECO:0000256" key="2">
    <source>
        <dbReference type="ARBA" id="ARBA00022946"/>
    </source>
</evidence>
<dbReference type="AlphaFoldDB" id="A0A6J0C6E8"/>
<reference evidence="4" key="1">
    <citation type="submission" date="2025-08" db="UniProtKB">
        <authorList>
            <consortium name="RefSeq"/>
        </authorList>
    </citation>
    <scope>IDENTIFICATION</scope>
    <source>
        <tissue evidence="4">Thorax and Abdomen</tissue>
    </source>
</reference>
<dbReference type="Gene3D" id="1.25.70.10">
    <property type="entry name" value="Transcription termination factor 3, mitochondrial"/>
    <property type="match status" value="1"/>
</dbReference>
<dbReference type="KEGG" id="nlo:107226011"/>
<dbReference type="GO" id="GO:0006390">
    <property type="term" value="P:mitochondrial transcription"/>
    <property type="evidence" value="ECO:0007669"/>
    <property type="project" value="TreeGrafter"/>
</dbReference>
<evidence type="ECO:0000313" key="4">
    <source>
        <dbReference type="RefSeq" id="XP_015522163.2"/>
    </source>
</evidence>
<dbReference type="GO" id="GO:0005739">
    <property type="term" value="C:mitochondrion"/>
    <property type="evidence" value="ECO:0007669"/>
    <property type="project" value="UniProtKB-SubCell"/>
</dbReference>
<evidence type="ECO:0000256" key="1">
    <source>
        <dbReference type="ARBA" id="ARBA00007692"/>
    </source>
</evidence>
<dbReference type="RefSeq" id="XP_015522163.2">
    <property type="nucleotide sequence ID" value="XM_015666677.2"/>
</dbReference>
<dbReference type="GO" id="GO:0061668">
    <property type="term" value="P:mitochondrial ribosome assembly"/>
    <property type="evidence" value="ECO:0007669"/>
    <property type="project" value="TreeGrafter"/>
</dbReference>
<dbReference type="FunCoup" id="A0A6J0C6E8">
    <property type="interactions" value="1301"/>
</dbReference>
<dbReference type="GO" id="GO:0003676">
    <property type="term" value="F:nucleic acid binding"/>
    <property type="evidence" value="ECO:0007669"/>
    <property type="project" value="InterPro"/>
</dbReference>
<keyword evidence="3" id="KW-1185">Reference proteome</keyword>
<dbReference type="OrthoDB" id="637682at2759"/>
<name>A0A6J0C6E8_NEOLC</name>
<dbReference type="GO" id="GO:0006355">
    <property type="term" value="P:regulation of DNA-templated transcription"/>
    <property type="evidence" value="ECO:0007669"/>
    <property type="project" value="UniProtKB-ARBA"/>
</dbReference>
<keyword evidence="2" id="KW-0809">Transit peptide</keyword>
<dbReference type="InParanoid" id="A0A6J0C6E8"/>
<proteinExistence type="inferred from homology"/>
<accession>A0A6J0C6E8</accession>
<evidence type="ECO:0000313" key="3">
    <source>
        <dbReference type="Proteomes" id="UP000829291"/>
    </source>
</evidence>
<dbReference type="PANTHER" id="PTHR13068:SF112">
    <property type="entry name" value="TRANSCRIPTION TERMINATION FACTOR 3, MITOCHONDRIAL"/>
    <property type="match status" value="1"/>
</dbReference>
<dbReference type="Pfam" id="PF02536">
    <property type="entry name" value="mTERF"/>
    <property type="match status" value="1"/>
</dbReference>
<dbReference type="Proteomes" id="UP000829291">
    <property type="component" value="Chromosome 5"/>
</dbReference>
<protein>
    <submittedName>
        <fullName evidence="4">Transcription termination factor 3, mitochondrial</fullName>
    </submittedName>
</protein>
<organism evidence="4">
    <name type="scientific">Neodiprion lecontei</name>
    <name type="common">Redheaded pine sawfly</name>
    <dbReference type="NCBI Taxonomy" id="441921"/>
    <lineage>
        <taxon>Eukaryota</taxon>
        <taxon>Metazoa</taxon>
        <taxon>Ecdysozoa</taxon>
        <taxon>Arthropoda</taxon>
        <taxon>Hexapoda</taxon>
        <taxon>Insecta</taxon>
        <taxon>Pterygota</taxon>
        <taxon>Neoptera</taxon>
        <taxon>Endopterygota</taxon>
        <taxon>Hymenoptera</taxon>
        <taxon>Tenthredinoidea</taxon>
        <taxon>Diprionidae</taxon>
        <taxon>Diprioninae</taxon>
        <taxon>Neodiprion</taxon>
    </lineage>
</organism>
<comment type="similarity">
    <text evidence="1">Belongs to the mTERF family.</text>
</comment>